<proteinExistence type="predicted"/>
<dbReference type="Proteomes" id="UP000290759">
    <property type="component" value="Unassembled WGS sequence"/>
</dbReference>
<keyword evidence="3" id="KW-0540">Nuclease</keyword>
<dbReference type="PANTHER" id="PTHR30337:SF7">
    <property type="entry name" value="PHOSPHOESTERASE"/>
    <property type="match status" value="1"/>
</dbReference>
<dbReference type="InterPro" id="IPR004843">
    <property type="entry name" value="Calcineurin-like_PHP"/>
</dbReference>
<dbReference type="RefSeq" id="WP_129228107.1">
    <property type="nucleotide sequence ID" value="NZ_QYBB01000021.1"/>
</dbReference>
<dbReference type="OrthoDB" id="9773856at2"/>
<keyword evidence="1" id="KW-0378">Hydrolase</keyword>
<gene>
    <name evidence="3" type="ORF">D3273_17105</name>
</gene>
<dbReference type="InterPro" id="IPR041796">
    <property type="entry name" value="Mre11_N"/>
</dbReference>
<dbReference type="GO" id="GO:0004527">
    <property type="term" value="F:exonuclease activity"/>
    <property type="evidence" value="ECO:0007669"/>
    <property type="project" value="UniProtKB-KW"/>
</dbReference>
<reference evidence="3 4" key="1">
    <citation type="submission" date="2018-12" db="EMBL/GenBank/DDBJ databases">
        <authorList>
            <person name="Grouzdev D.S."/>
            <person name="Krutkina M.S."/>
        </authorList>
    </citation>
    <scope>NUCLEOTIDE SEQUENCE [LARGE SCALE GENOMIC DNA]</scope>
    <source>
        <strain evidence="3 4">RmlP026</strain>
    </source>
</reference>
<protein>
    <submittedName>
        <fullName evidence="3">DNA repair exonuclease</fullName>
    </submittedName>
</protein>
<dbReference type="EMBL" id="QYBB01000021">
    <property type="protein sequence ID" value="RYC30731.1"/>
    <property type="molecule type" value="Genomic_DNA"/>
</dbReference>
<comment type="caution">
    <text evidence="3">The sequence shown here is derived from an EMBL/GenBank/DDBJ whole genome shotgun (WGS) entry which is preliminary data.</text>
</comment>
<feature type="domain" description="Calcineurin-like phosphoesterase" evidence="2">
    <location>
        <begin position="4"/>
        <end position="201"/>
    </location>
</feature>
<dbReference type="Gene3D" id="3.60.21.10">
    <property type="match status" value="1"/>
</dbReference>
<evidence type="ECO:0000256" key="1">
    <source>
        <dbReference type="ARBA" id="ARBA00022801"/>
    </source>
</evidence>
<dbReference type="CDD" id="cd00840">
    <property type="entry name" value="MPP_Mre11_N"/>
    <property type="match status" value="1"/>
</dbReference>
<dbReference type="SUPFAM" id="SSF56300">
    <property type="entry name" value="Metallo-dependent phosphatases"/>
    <property type="match status" value="1"/>
</dbReference>
<dbReference type="Pfam" id="PF00149">
    <property type="entry name" value="Metallophos"/>
    <property type="match status" value="1"/>
</dbReference>
<keyword evidence="4" id="KW-1185">Reference proteome</keyword>
<accession>A0A4Q2U6L9</accession>
<dbReference type="AlphaFoldDB" id="A0A4Q2U6L9"/>
<dbReference type="PANTHER" id="PTHR30337">
    <property type="entry name" value="COMPONENT OF ATP-DEPENDENT DSDNA EXONUCLEASE"/>
    <property type="match status" value="1"/>
</dbReference>
<evidence type="ECO:0000259" key="2">
    <source>
        <dbReference type="Pfam" id="PF00149"/>
    </source>
</evidence>
<dbReference type="InterPro" id="IPR029052">
    <property type="entry name" value="Metallo-depent_PP-like"/>
</dbReference>
<name>A0A4Q2U6L9_9HYPH</name>
<organism evidence="3 4">
    <name type="scientific">Lichenibacterium minor</name>
    <dbReference type="NCBI Taxonomy" id="2316528"/>
    <lineage>
        <taxon>Bacteria</taxon>
        <taxon>Pseudomonadati</taxon>
        <taxon>Pseudomonadota</taxon>
        <taxon>Alphaproteobacteria</taxon>
        <taxon>Hyphomicrobiales</taxon>
        <taxon>Lichenihabitantaceae</taxon>
        <taxon>Lichenibacterium</taxon>
    </lineage>
</organism>
<evidence type="ECO:0000313" key="4">
    <source>
        <dbReference type="Proteomes" id="UP000290759"/>
    </source>
</evidence>
<keyword evidence="3" id="KW-0269">Exonuclease</keyword>
<dbReference type="InterPro" id="IPR050535">
    <property type="entry name" value="DNA_Repair-Maintenance_Comp"/>
</dbReference>
<sequence length="428" mass="45101">MAYRFVHAADIHLDSPLKSLALRDPALAELIGNATRRALVAIVDLCLDEGVDALMLGGDLYDGDQTSMKTARFLAGQLRRLDEAGIRTFVIRGNHDALSRITRELTFPDSVKVFGGRAEAVAAGGAGAGFDVVVHGLSFREPHAAESLLPKYRAPTADAVNIGLMHTSLGGHDGHDRYAPCTVAELQAAGFHYWALGHIHRRDVAQARGPGGPAVVMPGMPQGRDINEAGAKTVALVTVGDDRGVTVEHRRTSVAQFERVAVDLDGVADWGGVARAIDAALGVARDAAPSEHLVARLKVTGTTPLAWRLRREIDLLKAEADERAAALGATSIEKIEVASLVPGPAPGAPGDPLHELRRLIDEDVLRSNGFRTEIEAVAEELRAALPPECRGILGTDPAGFAAALAAVVAEGTEDVLARLGTPPDAGDR</sequence>
<evidence type="ECO:0000313" key="3">
    <source>
        <dbReference type="EMBL" id="RYC30731.1"/>
    </source>
</evidence>
<reference evidence="3 4" key="2">
    <citation type="submission" date="2019-02" db="EMBL/GenBank/DDBJ databases">
        <title>'Lichenibacterium ramalinii' gen. nov. sp. nov., 'Lichenibacterium minor' gen. nov. sp. nov.</title>
        <authorList>
            <person name="Pankratov T."/>
        </authorList>
    </citation>
    <scope>NUCLEOTIDE SEQUENCE [LARGE SCALE GENOMIC DNA]</scope>
    <source>
        <strain evidence="3 4">RmlP026</strain>
    </source>
</reference>